<keyword evidence="3" id="KW-1185">Reference proteome</keyword>
<reference evidence="2 3" key="1">
    <citation type="submission" date="2023-10" db="EMBL/GenBank/DDBJ databases">
        <title>Genome sequencing of the isolated polysaccharide-producing bacterium Kosakonia sacchari KS2022.</title>
        <authorList>
            <person name="Yi X."/>
        </authorList>
    </citation>
    <scope>NUCLEOTIDE SEQUENCE [LARGE SCALE GENOMIC DNA]</scope>
    <source>
        <strain evidence="2 3">KS2022</strain>
    </source>
</reference>
<protein>
    <submittedName>
        <fullName evidence="2">Conjugal transfer protein TraD</fullName>
    </submittedName>
</protein>
<evidence type="ECO:0000313" key="2">
    <source>
        <dbReference type="EMBL" id="WOZ79093.1"/>
    </source>
</evidence>
<gene>
    <name evidence="2" type="ORF">Q8Y70_08620</name>
</gene>
<dbReference type="InterPro" id="IPR009444">
    <property type="entry name" value="Conjugal_tfr_TraD_a-type"/>
</dbReference>
<feature type="coiled-coil region" evidence="1">
    <location>
        <begin position="3"/>
        <end position="30"/>
    </location>
</feature>
<organism evidence="2 3">
    <name type="scientific">Kosakonia sacchari</name>
    <dbReference type="NCBI Taxonomy" id="1158459"/>
    <lineage>
        <taxon>Bacteria</taxon>
        <taxon>Pseudomonadati</taxon>
        <taxon>Pseudomonadota</taxon>
        <taxon>Gammaproteobacteria</taxon>
        <taxon>Enterobacterales</taxon>
        <taxon>Enterobacteriaceae</taxon>
        <taxon>Kosakonia</taxon>
    </lineage>
</organism>
<evidence type="ECO:0000256" key="1">
    <source>
        <dbReference type="SAM" id="Coils"/>
    </source>
</evidence>
<dbReference type="EMBL" id="CP137744">
    <property type="protein sequence ID" value="WOZ79093.1"/>
    <property type="molecule type" value="Genomic_DNA"/>
</dbReference>
<dbReference type="Pfam" id="PF06412">
    <property type="entry name" value="TraD"/>
    <property type="match status" value="1"/>
</dbReference>
<proteinExistence type="predicted"/>
<evidence type="ECO:0000313" key="3">
    <source>
        <dbReference type="Proteomes" id="UP001302368"/>
    </source>
</evidence>
<keyword evidence="1" id="KW-0175">Coiled coil</keyword>
<sequence>MTRKDIKQQIASAQERLYFLEAKKKQQTKKENTRQKIIFGAEVAKVLGCDIGYVDKELVFGVLLNISNLSERDIEGYRAQGQIYIENVINKSKC</sequence>
<accession>A0ABZ0MUB2</accession>
<dbReference type="RefSeq" id="WP_033576544.1">
    <property type="nucleotide sequence ID" value="NZ_CP137744.1"/>
</dbReference>
<dbReference type="Proteomes" id="UP001302368">
    <property type="component" value="Chromosome"/>
</dbReference>
<name>A0ABZ0MUB2_9ENTR</name>